<sequence length="293" mass="33661">MMIRPQYDLMNGSFSWLIVHKLKEVIRNAEQWIEKSCMEYQVGQIVIKFSLSFLNEAHELKFTLVKQKLMELISVFEIASDSEEQGTQYTKSYSGVDQSMKLGSHFEKWYQSNTTIPFGSQCVLVNKAVVEIVAFGVIILGKQEESTWVCLLLLVYISLEKHVDMLCTISCSGVDQSMKLGSHFEKWYQSNITTLFGSQCVLVNKAAATIVTYGVIALAKQKESTWVYLLLLVYISLEKHLDMLYFKGCGLLGSYFHVTLYWTSYCRATYVYLLAQSVFETHPITKAFYAEFW</sequence>
<reference evidence="1 2" key="1">
    <citation type="journal article" date="2023" name="G3 (Bethesda)">
        <title>A chromosome-length genome assembly and annotation of blackberry (Rubus argutus, cv. 'Hillquist').</title>
        <authorList>
            <person name="Bruna T."/>
            <person name="Aryal R."/>
            <person name="Dudchenko O."/>
            <person name="Sargent D.J."/>
            <person name="Mead D."/>
            <person name="Buti M."/>
            <person name="Cavallini A."/>
            <person name="Hytonen T."/>
            <person name="Andres J."/>
            <person name="Pham M."/>
            <person name="Weisz D."/>
            <person name="Mascagni F."/>
            <person name="Usai G."/>
            <person name="Natali L."/>
            <person name="Bassil N."/>
            <person name="Fernandez G.E."/>
            <person name="Lomsadze A."/>
            <person name="Armour M."/>
            <person name="Olukolu B."/>
            <person name="Poorten T."/>
            <person name="Britton C."/>
            <person name="Davik J."/>
            <person name="Ashrafi H."/>
            <person name="Aiden E.L."/>
            <person name="Borodovsky M."/>
            <person name="Worthington M."/>
        </authorList>
    </citation>
    <scope>NUCLEOTIDE SEQUENCE [LARGE SCALE GENOMIC DNA]</scope>
    <source>
        <strain evidence="1">PI 553951</strain>
    </source>
</reference>
<dbReference type="Proteomes" id="UP001457282">
    <property type="component" value="Unassembled WGS sequence"/>
</dbReference>
<comment type="caution">
    <text evidence="1">The sequence shown here is derived from an EMBL/GenBank/DDBJ whole genome shotgun (WGS) entry which is preliminary data.</text>
</comment>
<proteinExistence type="predicted"/>
<gene>
    <name evidence="1" type="ORF">M0R45_019987</name>
</gene>
<dbReference type="AlphaFoldDB" id="A0AAW1X7J5"/>
<organism evidence="1 2">
    <name type="scientific">Rubus argutus</name>
    <name type="common">Southern blackberry</name>
    <dbReference type="NCBI Taxonomy" id="59490"/>
    <lineage>
        <taxon>Eukaryota</taxon>
        <taxon>Viridiplantae</taxon>
        <taxon>Streptophyta</taxon>
        <taxon>Embryophyta</taxon>
        <taxon>Tracheophyta</taxon>
        <taxon>Spermatophyta</taxon>
        <taxon>Magnoliopsida</taxon>
        <taxon>eudicotyledons</taxon>
        <taxon>Gunneridae</taxon>
        <taxon>Pentapetalae</taxon>
        <taxon>rosids</taxon>
        <taxon>fabids</taxon>
        <taxon>Rosales</taxon>
        <taxon>Rosaceae</taxon>
        <taxon>Rosoideae</taxon>
        <taxon>Rosoideae incertae sedis</taxon>
        <taxon>Rubus</taxon>
    </lineage>
</organism>
<dbReference type="EMBL" id="JBEDUW010000004">
    <property type="protein sequence ID" value="KAK9932765.1"/>
    <property type="molecule type" value="Genomic_DNA"/>
</dbReference>
<evidence type="ECO:0000313" key="1">
    <source>
        <dbReference type="EMBL" id="KAK9932765.1"/>
    </source>
</evidence>
<evidence type="ECO:0000313" key="2">
    <source>
        <dbReference type="Proteomes" id="UP001457282"/>
    </source>
</evidence>
<name>A0AAW1X7J5_RUBAR</name>
<keyword evidence="2" id="KW-1185">Reference proteome</keyword>
<accession>A0AAW1X7J5</accession>
<protein>
    <submittedName>
        <fullName evidence="1">Uncharacterized protein</fullName>
    </submittedName>
</protein>